<gene>
    <name evidence="2" type="ORF">Pmgp_02637</name>
</gene>
<organism evidence="2 3">
    <name type="scientific">Pelotomaculum propionicicum</name>
    <dbReference type="NCBI Taxonomy" id="258475"/>
    <lineage>
        <taxon>Bacteria</taxon>
        <taxon>Bacillati</taxon>
        <taxon>Bacillota</taxon>
        <taxon>Clostridia</taxon>
        <taxon>Eubacteriales</taxon>
        <taxon>Desulfotomaculaceae</taxon>
        <taxon>Pelotomaculum</taxon>
    </lineage>
</organism>
<dbReference type="EMBL" id="QFFZ01000033">
    <property type="protein sequence ID" value="TEB10044.1"/>
    <property type="molecule type" value="Genomic_DNA"/>
</dbReference>
<comment type="caution">
    <text evidence="2">The sequence shown here is derived from an EMBL/GenBank/DDBJ whole genome shotgun (WGS) entry which is preliminary data.</text>
</comment>
<keyword evidence="1" id="KW-1133">Transmembrane helix</keyword>
<dbReference type="AlphaFoldDB" id="A0A4Y7RM22"/>
<accession>A0A4Y7RM22</accession>
<keyword evidence="3" id="KW-1185">Reference proteome</keyword>
<keyword evidence="1" id="KW-0812">Transmembrane</keyword>
<dbReference type="OrthoDB" id="2111373at2"/>
<dbReference type="RefSeq" id="WP_134214449.1">
    <property type="nucleotide sequence ID" value="NZ_QFFZ01000033.1"/>
</dbReference>
<evidence type="ECO:0000313" key="3">
    <source>
        <dbReference type="Proteomes" id="UP000297597"/>
    </source>
</evidence>
<name>A0A4Y7RM22_9FIRM</name>
<reference evidence="2 3" key="1">
    <citation type="journal article" date="2018" name="Environ. Microbiol.">
        <title>Novel energy conservation strategies and behaviour of Pelotomaculum schinkii driving syntrophic propionate catabolism.</title>
        <authorList>
            <person name="Hidalgo-Ahumada C.A.P."/>
            <person name="Nobu M.K."/>
            <person name="Narihiro T."/>
            <person name="Tamaki H."/>
            <person name="Liu W.T."/>
            <person name="Kamagata Y."/>
            <person name="Stams A.J.M."/>
            <person name="Imachi H."/>
            <person name="Sousa D.Z."/>
        </authorList>
    </citation>
    <scope>NUCLEOTIDE SEQUENCE [LARGE SCALE GENOMIC DNA]</scope>
    <source>
        <strain evidence="2 3">MGP</strain>
    </source>
</reference>
<evidence type="ECO:0008006" key="4">
    <source>
        <dbReference type="Google" id="ProtNLM"/>
    </source>
</evidence>
<feature type="transmembrane region" description="Helical" evidence="1">
    <location>
        <begin position="38"/>
        <end position="58"/>
    </location>
</feature>
<proteinExistence type="predicted"/>
<evidence type="ECO:0000256" key="1">
    <source>
        <dbReference type="SAM" id="Phobius"/>
    </source>
</evidence>
<keyword evidence="1" id="KW-0472">Membrane</keyword>
<evidence type="ECO:0000313" key="2">
    <source>
        <dbReference type="EMBL" id="TEB10044.1"/>
    </source>
</evidence>
<feature type="transmembrane region" description="Helical" evidence="1">
    <location>
        <begin position="134"/>
        <end position="154"/>
    </location>
</feature>
<sequence>MGNNKSTVSGRYIVLVGIGSFFLAVIFTFLSETFASRLNSIILSFFFLGLIILINMLADVVGTAVTAASHIPFNAKASKRVRGAPHGLQLIRNADKVANLTNDVIGDITTTVGGALGISIVVQIMTMGPVISQFWLNVLITAFIAAVIVSTKAAGKKIALSHPEDVIFFVGRVLAKVEDATGYSPFRKTRGPRNKKGE</sequence>
<dbReference type="Proteomes" id="UP000297597">
    <property type="component" value="Unassembled WGS sequence"/>
</dbReference>
<feature type="transmembrane region" description="Helical" evidence="1">
    <location>
        <begin position="12"/>
        <end position="31"/>
    </location>
</feature>
<protein>
    <recommendedName>
        <fullName evidence="4">CNNM transmembrane domain-containing protein</fullName>
    </recommendedName>
</protein>